<keyword evidence="1" id="KW-0106">Calcium</keyword>
<feature type="region of interest" description="Disordered" evidence="3">
    <location>
        <begin position="553"/>
        <end position="573"/>
    </location>
</feature>
<dbReference type="Gene3D" id="1.10.443.10">
    <property type="entry name" value="Intergrase catalytic core"/>
    <property type="match status" value="1"/>
</dbReference>
<name>A0A1Q9E2G5_SYMMI</name>
<feature type="region of interest" description="Disordered" evidence="3">
    <location>
        <begin position="631"/>
        <end position="654"/>
    </location>
</feature>
<protein>
    <recommendedName>
        <fullName evidence="4">EF-hand domain-containing protein</fullName>
    </recommendedName>
</protein>
<dbReference type="GO" id="GO:0006310">
    <property type="term" value="P:DNA recombination"/>
    <property type="evidence" value="ECO:0007669"/>
    <property type="project" value="UniProtKB-KW"/>
</dbReference>
<evidence type="ECO:0000256" key="3">
    <source>
        <dbReference type="SAM" id="MobiDB-lite"/>
    </source>
</evidence>
<dbReference type="GO" id="GO:0015074">
    <property type="term" value="P:DNA integration"/>
    <property type="evidence" value="ECO:0007669"/>
    <property type="project" value="InterPro"/>
</dbReference>
<dbReference type="Proteomes" id="UP000186817">
    <property type="component" value="Unassembled WGS sequence"/>
</dbReference>
<dbReference type="EMBL" id="LSRX01000287">
    <property type="protein sequence ID" value="OLQ01593.1"/>
    <property type="molecule type" value="Genomic_DNA"/>
</dbReference>
<dbReference type="GO" id="GO:0003677">
    <property type="term" value="F:DNA binding"/>
    <property type="evidence" value="ECO:0007669"/>
    <property type="project" value="InterPro"/>
</dbReference>
<reference evidence="5 6" key="1">
    <citation type="submission" date="2016-02" db="EMBL/GenBank/DDBJ databases">
        <title>Genome analysis of coral dinoflagellate symbionts highlights evolutionary adaptations to a symbiotic lifestyle.</title>
        <authorList>
            <person name="Aranda M."/>
            <person name="Li Y."/>
            <person name="Liew Y.J."/>
            <person name="Baumgarten S."/>
            <person name="Simakov O."/>
            <person name="Wilson M."/>
            <person name="Piel J."/>
            <person name="Ashoor H."/>
            <person name="Bougouffa S."/>
            <person name="Bajic V.B."/>
            <person name="Ryu T."/>
            <person name="Ravasi T."/>
            <person name="Bayer T."/>
            <person name="Micklem G."/>
            <person name="Kim H."/>
            <person name="Bhak J."/>
            <person name="Lajeunesse T.C."/>
            <person name="Voolstra C.R."/>
        </authorList>
    </citation>
    <scope>NUCLEOTIDE SEQUENCE [LARGE SCALE GENOMIC DNA]</scope>
    <source>
        <strain evidence="5 6">CCMP2467</strain>
    </source>
</reference>
<dbReference type="PROSITE" id="PS00018">
    <property type="entry name" value="EF_HAND_1"/>
    <property type="match status" value="1"/>
</dbReference>
<dbReference type="GO" id="GO:0005509">
    <property type="term" value="F:calcium ion binding"/>
    <property type="evidence" value="ECO:0007669"/>
    <property type="project" value="InterPro"/>
</dbReference>
<accession>A0A1Q9E2G5</accession>
<keyword evidence="6" id="KW-1185">Reference proteome</keyword>
<dbReference type="InterPro" id="IPR011010">
    <property type="entry name" value="DNA_brk_join_enz"/>
</dbReference>
<evidence type="ECO:0000256" key="1">
    <source>
        <dbReference type="ARBA" id="ARBA00022837"/>
    </source>
</evidence>
<dbReference type="InterPro" id="IPR011992">
    <property type="entry name" value="EF-hand-dom_pair"/>
</dbReference>
<evidence type="ECO:0000313" key="6">
    <source>
        <dbReference type="Proteomes" id="UP000186817"/>
    </source>
</evidence>
<dbReference type="OrthoDB" id="425323at2759"/>
<sequence>MLGGRTENRSDLRARMCHTETFPRLIAVGNASQMALEEHGLEPPGSAVAHLELERFTLGFYAGHPGEWVGDQATWKFVLWKAPVLEALFLGECGIQGYGGCPKRALTTSRFDVVEEAGGEEAVGSVTEQAKEYEEECGLAWGCSWYSVEFAASAAIIHWLGAFIIRLQGTHGYDKNVAAEVMHKKAVHDLNDIRRIFSHFDQASLIRLTEMAPALSSRQQPAIKGSGDWLYTPGGVLWMSDQAAVDELVLRLGDLTITINRPARARAERETEAAGEEALPDRLVARDTEVLAAGTAAELARLHLPALQPLADQLRGATGEGTPQARVARAYRAGLSAAGILRGEIGLAVRSPSIPQRNTIYIVLQCALHEDGFWTTSFATFRRYTQDASDTFNQAEVEGLASALGAQRPLPPLHLVLDADEGVSRLAQGHLLRVRPGGFLVVLPNVDLVLQGLRSLLNDEGEGLTLDFATNVELETSRGRALGLCEVLLVDVFWEAVGAFTKAYLLRGALARETRLIPFEAGGSTGRPQSLGALAAADAWIMDTMEADTAAEYTTAEEPAQEEAADPGGVDGLPASNQEVVSALLERMQRLEVRLAEGQPAASSAPVLLRPPVPGALGPAALERLQTLAGPAPRRMPGAPTSKAAPAQRNPRAGDTAYRESELEVVEPAEVADPFVELKPQDPLQQILAAQLAQNQLLLERLAPTRPVDAVAAALGGGGSGSASDSGGGIKGCLARDAFLKQIEDLPRVAEEPNLLKQYMERRLPLSGHRLLSYMASFAAEGWETGARSRNIELQGYAARLMIFCEQASLDAGRLQLAWLLTGYPEPAASSTSTARRSTLKPFTALGHPSWVAGNVAYLRDLDYIESRMSALNKPRGNDKADKDEPLDEKKGRVGQPDSRPEFNPLPFISSPALRAAYQDPELLRRPRADWEVNRPALIHADKPELLALARTWDQFGALKIFGASEIEGLDPAEEVAQSSHEGLLQQLCGSMLEHEVLKYRSPLPREGVLFDFFELGHGSSPEAPDALTALHTCMARRVAFILCSPSCETVFGCCPELGQSVSEFSEKVPLSLARRLAAGSLANKHGATRHIDFQHRAATARTLSLPSPFAFTGLRDTEPYPDRDWHEDPEWIGEICSSLPFRELFRYRFARPGHINVNEAAQVSLESVLLDNRVDKKWQQVEPGECRAVLPAAAVRAALCLGSLWGWFGWVGLVLLGFLAMLHPAEMVSLTRRDLVFPRDNLGHVSALFIFLRNPKTARFARRQHGKIDDPNAIAYLDKLFGSLQLEDRLFPASMHTFRRLWDAIMQRLGIPCRAALRGATPGVLRGSGATFFYQQTENVPLLAWRGRWARQKTLEYYLQEVAAQMLLGELTPAARARILLLDEHCEFIPLLAKLLRRPAEDLDRGEVWAVWDQVDADGSGSIDFDEFQKWYADILDYGQNFIPDDISEDQKMVRSVAKSLGRTILEVEKLYDSAALCTKRRFFFYATAAADLAVPEHVFKMFWKDFDKDGKGSVRLGQQERAQLVATGLSSADLLLPWLLFMKGDQDPMQMPLECLPAVDGGVWPPSPDYSVALGHLRSETCLTWLLRLLFVAYGSHHRVSLLQEHWELTTMGSRQPKLSEPMVHTLLALLKGCPVKELEEAPIRLSLQGCP</sequence>
<evidence type="ECO:0000313" key="5">
    <source>
        <dbReference type="EMBL" id="OLQ01593.1"/>
    </source>
</evidence>
<dbReference type="SMART" id="SM00054">
    <property type="entry name" value="EFh"/>
    <property type="match status" value="1"/>
</dbReference>
<evidence type="ECO:0000259" key="4">
    <source>
        <dbReference type="PROSITE" id="PS50222"/>
    </source>
</evidence>
<organism evidence="5 6">
    <name type="scientific">Symbiodinium microadriaticum</name>
    <name type="common">Dinoflagellate</name>
    <name type="synonym">Zooxanthella microadriatica</name>
    <dbReference type="NCBI Taxonomy" id="2951"/>
    <lineage>
        <taxon>Eukaryota</taxon>
        <taxon>Sar</taxon>
        <taxon>Alveolata</taxon>
        <taxon>Dinophyceae</taxon>
        <taxon>Suessiales</taxon>
        <taxon>Symbiodiniaceae</taxon>
        <taxon>Symbiodinium</taxon>
    </lineage>
</organism>
<dbReference type="SUPFAM" id="SSF56349">
    <property type="entry name" value="DNA breaking-rejoining enzymes"/>
    <property type="match status" value="1"/>
</dbReference>
<proteinExistence type="predicted"/>
<dbReference type="InterPro" id="IPR018247">
    <property type="entry name" value="EF_Hand_1_Ca_BS"/>
</dbReference>
<dbReference type="InterPro" id="IPR002048">
    <property type="entry name" value="EF_hand_dom"/>
</dbReference>
<dbReference type="InterPro" id="IPR013762">
    <property type="entry name" value="Integrase-like_cat_sf"/>
</dbReference>
<dbReference type="SUPFAM" id="SSF47473">
    <property type="entry name" value="EF-hand"/>
    <property type="match status" value="1"/>
</dbReference>
<dbReference type="Gene3D" id="1.10.238.10">
    <property type="entry name" value="EF-hand"/>
    <property type="match status" value="1"/>
</dbReference>
<feature type="compositionally biased region" description="Basic and acidic residues" evidence="3">
    <location>
        <begin position="876"/>
        <end position="892"/>
    </location>
</feature>
<feature type="region of interest" description="Disordered" evidence="3">
    <location>
        <begin position="873"/>
        <end position="906"/>
    </location>
</feature>
<evidence type="ECO:0000256" key="2">
    <source>
        <dbReference type="ARBA" id="ARBA00023172"/>
    </source>
</evidence>
<feature type="compositionally biased region" description="Low complexity" evidence="3">
    <location>
        <begin position="631"/>
        <end position="640"/>
    </location>
</feature>
<keyword evidence="2" id="KW-0233">DNA recombination</keyword>
<gene>
    <name evidence="5" type="ORF">AK812_SmicGene15665</name>
</gene>
<dbReference type="PROSITE" id="PS50222">
    <property type="entry name" value="EF_HAND_2"/>
    <property type="match status" value="1"/>
</dbReference>
<feature type="domain" description="EF-hand" evidence="4">
    <location>
        <begin position="1404"/>
        <end position="1439"/>
    </location>
</feature>
<comment type="caution">
    <text evidence="5">The sequence shown here is derived from an EMBL/GenBank/DDBJ whole genome shotgun (WGS) entry which is preliminary data.</text>
</comment>